<comment type="caution">
    <text evidence="2">The sequence shown here is derived from an EMBL/GenBank/DDBJ whole genome shotgun (WGS) entry which is preliminary data.</text>
</comment>
<evidence type="ECO:0000259" key="1">
    <source>
        <dbReference type="PROSITE" id="PS50937"/>
    </source>
</evidence>
<dbReference type="RefSeq" id="WP_208150891.1">
    <property type="nucleotide sequence ID" value="NZ_JAGETV010000033.1"/>
</dbReference>
<dbReference type="PANTHER" id="PTHR44068">
    <property type="entry name" value="ZGC:194242"/>
    <property type="match status" value="1"/>
</dbReference>
<proteinExistence type="predicted"/>
<evidence type="ECO:0000313" key="2">
    <source>
        <dbReference type="EMBL" id="MBO1928277.1"/>
    </source>
</evidence>
<name>A0ABS3Q7I5_9GAMM</name>
<dbReference type="Gene3D" id="3.40.50.150">
    <property type="entry name" value="Vaccinia Virus protein VP39"/>
    <property type="match status" value="1"/>
</dbReference>
<dbReference type="SUPFAM" id="SSF46955">
    <property type="entry name" value="Putative DNA-binding domain"/>
    <property type="match status" value="1"/>
</dbReference>
<reference evidence="2 3" key="1">
    <citation type="submission" date="2021-03" db="EMBL/GenBank/DDBJ databases">
        <title>Thiomicrorhabdus sp.nov.,novel sulfur-oxidizing bacteria isolated from coastal sediment.</title>
        <authorList>
            <person name="Liu X."/>
        </authorList>
    </citation>
    <scope>NUCLEOTIDE SEQUENCE [LARGE SCALE GENOMIC DNA]</scope>
    <source>
        <strain evidence="2 3">6S2-11</strain>
    </source>
</reference>
<dbReference type="InterPro" id="IPR029063">
    <property type="entry name" value="SAM-dependent_MTases_sf"/>
</dbReference>
<dbReference type="Proteomes" id="UP000664835">
    <property type="component" value="Unassembled WGS sequence"/>
</dbReference>
<dbReference type="InterPro" id="IPR041698">
    <property type="entry name" value="Methyltransf_25"/>
</dbReference>
<gene>
    <name evidence="2" type="ORF">J3998_11905</name>
</gene>
<accession>A0ABS3Q7I5</accession>
<dbReference type="InterPro" id="IPR009061">
    <property type="entry name" value="DNA-bd_dom_put_sf"/>
</dbReference>
<dbReference type="Pfam" id="PF13649">
    <property type="entry name" value="Methyltransf_25"/>
    <property type="match status" value="1"/>
</dbReference>
<sequence length="389" mass="45132">MYRISEFAEKVGLSRSTVLYYEKIGLIQSQRTISNYRIFNDKDVQRIILLNQLKNSGLNLKECQACLNGKIDKAVLEKRLIQLEKEIQQKQISRDLLTTILGKSSQKKWHQQTQKLAPEAHFEWLMKQGFTEREALHLKWLSKDMNEHERYMNDFMLVFQNLERWGPGSQNDTLKALSKIPHSPETVLEIGCGKGISSLILAEHTDAILTVIDNDPPAIAALKQITDQQNLSARLQPICASMTDLPFEGQQFEVIWAEASAYIMGVEKALTVWQKFLQPQGFMVISDLVWLNESPSKECQAFWQNEYPDMQTVAKRCQQMQQAGFEILHHFDLSQTSWDNYIHPLKHRLNELKTELQDSVVLKDLNSELSIYDNYLGEFGYEFFILQKR</sequence>
<dbReference type="InterPro" id="IPR050447">
    <property type="entry name" value="Erg6_SMT_methyltransf"/>
</dbReference>
<organism evidence="2 3">
    <name type="scientific">Thiomicrorhabdus marina</name>
    <dbReference type="NCBI Taxonomy" id="2818442"/>
    <lineage>
        <taxon>Bacteria</taxon>
        <taxon>Pseudomonadati</taxon>
        <taxon>Pseudomonadota</taxon>
        <taxon>Gammaproteobacteria</taxon>
        <taxon>Thiotrichales</taxon>
        <taxon>Piscirickettsiaceae</taxon>
        <taxon>Thiomicrorhabdus</taxon>
    </lineage>
</organism>
<dbReference type="EMBL" id="JAGETV010000033">
    <property type="protein sequence ID" value="MBO1928277.1"/>
    <property type="molecule type" value="Genomic_DNA"/>
</dbReference>
<feature type="domain" description="HTH merR-type" evidence="1">
    <location>
        <begin position="1"/>
        <end position="69"/>
    </location>
</feature>
<dbReference type="SMART" id="SM00422">
    <property type="entry name" value="HTH_MERR"/>
    <property type="match status" value="1"/>
</dbReference>
<dbReference type="SUPFAM" id="SSF53335">
    <property type="entry name" value="S-adenosyl-L-methionine-dependent methyltransferases"/>
    <property type="match status" value="1"/>
</dbReference>
<dbReference type="Pfam" id="PF13411">
    <property type="entry name" value="MerR_1"/>
    <property type="match status" value="1"/>
</dbReference>
<dbReference type="PROSITE" id="PS50937">
    <property type="entry name" value="HTH_MERR_2"/>
    <property type="match status" value="1"/>
</dbReference>
<dbReference type="PANTHER" id="PTHR44068:SF11">
    <property type="entry name" value="GERANYL DIPHOSPHATE 2-C-METHYLTRANSFERASE"/>
    <property type="match status" value="1"/>
</dbReference>
<dbReference type="InterPro" id="IPR000551">
    <property type="entry name" value="MerR-type_HTH_dom"/>
</dbReference>
<evidence type="ECO:0000313" key="3">
    <source>
        <dbReference type="Proteomes" id="UP000664835"/>
    </source>
</evidence>
<protein>
    <submittedName>
        <fullName evidence="2">MerR family transcriptional regulator</fullName>
    </submittedName>
</protein>
<dbReference type="CDD" id="cd02440">
    <property type="entry name" value="AdoMet_MTases"/>
    <property type="match status" value="1"/>
</dbReference>
<dbReference type="PRINTS" id="PR00040">
    <property type="entry name" value="HTHMERR"/>
</dbReference>
<keyword evidence="3" id="KW-1185">Reference proteome</keyword>
<dbReference type="Gene3D" id="1.10.1660.10">
    <property type="match status" value="1"/>
</dbReference>